<organism evidence="2">
    <name type="scientific">Rhizophagus irregularis (strain DAOM 181602 / DAOM 197198 / MUCL 43194)</name>
    <name type="common">Arbuscular mycorrhizal fungus</name>
    <name type="synonym">Glomus intraradices</name>
    <dbReference type="NCBI Taxonomy" id="747089"/>
    <lineage>
        <taxon>Eukaryota</taxon>
        <taxon>Fungi</taxon>
        <taxon>Fungi incertae sedis</taxon>
        <taxon>Mucoromycota</taxon>
        <taxon>Glomeromycotina</taxon>
        <taxon>Glomeromycetes</taxon>
        <taxon>Glomerales</taxon>
        <taxon>Glomeraceae</taxon>
        <taxon>Rhizophagus</taxon>
    </lineage>
</organism>
<sequence>MTPVTSNTRTTRSMSKSKPNDKTNPNPNATQQDLTIDIFTPNNNSDTASNLTDHEYRPFNS</sequence>
<dbReference type="AlphaFoldDB" id="U9TMX7"/>
<feature type="region of interest" description="Disordered" evidence="1">
    <location>
        <begin position="1"/>
        <end position="61"/>
    </location>
</feature>
<dbReference type="HOGENOM" id="CLU_2923824_0_0_1"/>
<feature type="compositionally biased region" description="Polar residues" evidence="1">
    <location>
        <begin position="1"/>
        <end position="51"/>
    </location>
</feature>
<protein>
    <submittedName>
        <fullName evidence="2">Uncharacterized protein</fullName>
    </submittedName>
</protein>
<evidence type="ECO:0000256" key="1">
    <source>
        <dbReference type="SAM" id="MobiDB-lite"/>
    </source>
</evidence>
<accession>U9TMX7</accession>
<feature type="compositionally biased region" description="Basic and acidic residues" evidence="1">
    <location>
        <begin position="52"/>
        <end position="61"/>
    </location>
</feature>
<reference evidence="2" key="1">
    <citation type="submission" date="2013-07" db="EMBL/GenBank/DDBJ databases">
        <title>The genome of an arbuscular mycorrhizal fungus provides insights into the evolution of the oldest plant symbiosis.</title>
        <authorList>
            <consortium name="DOE Joint Genome Institute"/>
            <person name="Tisserant E."/>
            <person name="Malbreil M."/>
            <person name="Kuo A."/>
            <person name="Kohler A."/>
            <person name="Symeonidi A."/>
            <person name="Balestrini R."/>
            <person name="Charron P."/>
            <person name="Duensing N."/>
            <person name="Frei-dit-Frey N."/>
            <person name="Gianinazzi-Pearson V."/>
            <person name="Gilbert B."/>
            <person name="Handa Y."/>
            <person name="Hijri M."/>
            <person name="Kaul R."/>
            <person name="Kawaguchi M."/>
            <person name="Krajinski F."/>
            <person name="Lammers P."/>
            <person name="Lapierre D."/>
            <person name="Masclaux F.G."/>
            <person name="Murat C."/>
            <person name="Morin E."/>
            <person name="Ndikumana S."/>
            <person name="Pagni M."/>
            <person name="Petitpierre D."/>
            <person name="Requena N."/>
            <person name="Rosikiewicz P."/>
            <person name="Riley R."/>
            <person name="Saito K."/>
            <person name="San Clemente H."/>
            <person name="Shapiro H."/>
            <person name="van Tuinen D."/>
            <person name="Becard G."/>
            <person name="Bonfante P."/>
            <person name="Paszkowski U."/>
            <person name="Shachar-Hill Y."/>
            <person name="Young J.P."/>
            <person name="Sanders I.R."/>
            <person name="Henrissat B."/>
            <person name="Rensing S.A."/>
            <person name="Grigoriev I.V."/>
            <person name="Corradi N."/>
            <person name="Roux C."/>
            <person name="Martin F."/>
        </authorList>
    </citation>
    <scope>NUCLEOTIDE SEQUENCE</scope>
    <source>
        <strain evidence="2">DAOM 197198</strain>
    </source>
</reference>
<evidence type="ECO:0000313" key="2">
    <source>
        <dbReference type="EMBL" id="ESA07658.1"/>
    </source>
</evidence>
<name>U9TMX7_RHIID</name>
<proteinExistence type="predicted"/>
<gene>
    <name evidence="2" type="ORF">GLOINDRAFT_3698</name>
</gene>
<dbReference type="EMBL" id="KI290065">
    <property type="protein sequence ID" value="ESA07658.1"/>
    <property type="molecule type" value="Genomic_DNA"/>
</dbReference>